<comment type="subunit">
    <text evidence="5 12">Monomer.</text>
</comment>
<organism evidence="14 15">
    <name type="scientific">Zizania palustris</name>
    <name type="common">Northern wild rice</name>
    <dbReference type="NCBI Taxonomy" id="103762"/>
    <lineage>
        <taxon>Eukaryota</taxon>
        <taxon>Viridiplantae</taxon>
        <taxon>Streptophyta</taxon>
        <taxon>Embryophyta</taxon>
        <taxon>Tracheophyta</taxon>
        <taxon>Spermatophyta</taxon>
        <taxon>Magnoliopsida</taxon>
        <taxon>Liliopsida</taxon>
        <taxon>Poales</taxon>
        <taxon>Poaceae</taxon>
        <taxon>BOP clade</taxon>
        <taxon>Oryzoideae</taxon>
        <taxon>Oryzeae</taxon>
        <taxon>Zizaniinae</taxon>
        <taxon>Zizania</taxon>
    </lineage>
</organism>
<comment type="cofactor">
    <cofactor evidence="12">
        <name>Mg(2+)</name>
        <dbReference type="ChEBI" id="CHEBI:18420"/>
    </cofactor>
    <text evidence="12">Binds 2 magnesium ions per subunit.</text>
</comment>
<dbReference type="InterPro" id="IPR008656">
    <property type="entry name" value="Inositol_tetrakis-P_1-kinase"/>
</dbReference>
<reference evidence="14" key="1">
    <citation type="journal article" date="2021" name="bioRxiv">
        <title>Whole Genome Assembly and Annotation of Northern Wild Rice, Zizania palustris L., Supports a Whole Genome Duplication in the Zizania Genus.</title>
        <authorList>
            <person name="Haas M."/>
            <person name="Kono T."/>
            <person name="Macchietto M."/>
            <person name="Millas R."/>
            <person name="McGilp L."/>
            <person name="Shao M."/>
            <person name="Duquette J."/>
            <person name="Hirsch C.N."/>
            <person name="Kimball J."/>
        </authorList>
    </citation>
    <scope>NUCLEOTIDE SEQUENCE</scope>
    <source>
        <tissue evidence="14">Fresh leaf tissue</tissue>
    </source>
</reference>
<evidence type="ECO:0000256" key="9">
    <source>
        <dbReference type="ARBA" id="ARBA00022777"/>
    </source>
</evidence>
<keyword evidence="11 12" id="KW-0460">Magnesium</keyword>
<accession>A0A8J5SEM0</accession>
<evidence type="ECO:0000256" key="4">
    <source>
        <dbReference type="ARBA" id="ARBA00009601"/>
    </source>
</evidence>
<keyword evidence="6 12" id="KW-0808">Transferase</keyword>
<comment type="catalytic activity">
    <reaction evidence="3">
        <text>1D-myo-inositol 1,3,4-trisphosphate + ATP = 1D-myo-inositol 1,3,4,5-tetrakisphosphate + ADP + H(+)</text>
        <dbReference type="Rhea" id="RHEA:13253"/>
        <dbReference type="ChEBI" id="CHEBI:15378"/>
        <dbReference type="ChEBI" id="CHEBI:30616"/>
        <dbReference type="ChEBI" id="CHEBI:57895"/>
        <dbReference type="ChEBI" id="CHEBI:58414"/>
        <dbReference type="ChEBI" id="CHEBI:456216"/>
        <dbReference type="EC" id="2.7.1.159"/>
    </reaction>
</comment>
<keyword evidence="7 12" id="KW-0479">Metal-binding</keyword>
<dbReference type="GO" id="GO:0005737">
    <property type="term" value="C:cytoplasm"/>
    <property type="evidence" value="ECO:0007669"/>
    <property type="project" value="TreeGrafter"/>
</dbReference>
<proteinExistence type="inferred from homology"/>
<evidence type="ECO:0000256" key="3">
    <source>
        <dbReference type="ARBA" id="ARBA00000680"/>
    </source>
</evidence>
<dbReference type="EC" id="2.7.1.134" evidence="12"/>
<dbReference type="InterPro" id="IPR041429">
    <property type="entry name" value="ITPK1_N"/>
</dbReference>
<evidence type="ECO:0000259" key="13">
    <source>
        <dbReference type="PROSITE" id="PS50975"/>
    </source>
</evidence>
<gene>
    <name evidence="14" type="ORF">GUJ93_ZPchr0006g41358</name>
</gene>
<comment type="catalytic activity">
    <reaction evidence="2">
        <text>1D-myo-inositol 1,3,4-trisphosphate + ATP = 1D-myo-inositol 1,3,4,6-tetrakisphosphate + ADP + H(+)</text>
        <dbReference type="Rhea" id="RHEA:20940"/>
        <dbReference type="ChEBI" id="CHEBI:15378"/>
        <dbReference type="ChEBI" id="CHEBI:30616"/>
        <dbReference type="ChEBI" id="CHEBI:57660"/>
        <dbReference type="ChEBI" id="CHEBI:58414"/>
        <dbReference type="ChEBI" id="CHEBI:456216"/>
        <dbReference type="EC" id="2.7.1.159"/>
    </reaction>
</comment>
<dbReference type="GO" id="GO:0052726">
    <property type="term" value="F:inositol-1,3,4-trisphosphate 5-kinase activity"/>
    <property type="evidence" value="ECO:0007669"/>
    <property type="project" value="InterPro"/>
</dbReference>
<dbReference type="GO" id="GO:0047325">
    <property type="term" value="F:inositol-3,4,5,6-tetrakisphosphate 1-kinase activity"/>
    <property type="evidence" value="ECO:0007669"/>
    <property type="project" value="UniProtKB-EC"/>
</dbReference>
<evidence type="ECO:0000256" key="5">
    <source>
        <dbReference type="ARBA" id="ARBA00011245"/>
    </source>
</evidence>
<dbReference type="Proteomes" id="UP000729402">
    <property type="component" value="Unassembled WGS sequence"/>
</dbReference>
<dbReference type="Pfam" id="PF05770">
    <property type="entry name" value="Ins134_P3_kin"/>
    <property type="match status" value="1"/>
</dbReference>
<name>A0A8J5SEM0_ZIZPA</name>
<evidence type="ECO:0000256" key="2">
    <source>
        <dbReference type="ARBA" id="ARBA00000399"/>
    </source>
</evidence>
<dbReference type="AlphaFoldDB" id="A0A8J5SEM0"/>
<comment type="catalytic activity">
    <reaction evidence="1 12">
        <text>1D-myo-inositol 3,4,5,6-tetrakisphosphate + ATP = 1D-myo-inositol 1,3,4,5,6-pentakisphosphate + ADP + H(+)</text>
        <dbReference type="Rhea" id="RHEA:12452"/>
        <dbReference type="ChEBI" id="CHEBI:15378"/>
        <dbReference type="ChEBI" id="CHEBI:30616"/>
        <dbReference type="ChEBI" id="CHEBI:57539"/>
        <dbReference type="ChEBI" id="CHEBI:57733"/>
        <dbReference type="ChEBI" id="CHEBI:456216"/>
        <dbReference type="EC" id="2.7.1.134"/>
    </reaction>
</comment>
<evidence type="ECO:0000256" key="12">
    <source>
        <dbReference type="PIRNR" id="PIRNR038186"/>
    </source>
</evidence>
<dbReference type="InterPro" id="IPR040464">
    <property type="entry name" value="InsP(3)kin_ATP-grasp"/>
</dbReference>
<reference evidence="14" key="2">
    <citation type="submission" date="2021-02" db="EMBL/GenBank/DDBJ databases">
        <authorList>
            <person name="Kimball J.A."/>
            <person name="Haas M.W."/>
            <person name="Macchietto M."/>
            <person name="Kono T."/>
            <person name="Duquette J."/>
            <person name="Shao M."/>
        </authorList>
    </citation>
    <scope>NUCLEOTIDE SEQUENCE</scope>
    <source>
        <tissue evidence="14">Fresh leaf tissue</tissue>
    </source>
</reference>
<dbReference type="GO" id="GO:0000287">
    <property type="term" value="F:magnesium ion binding"/>
    <property type="evidence" value="ECO:0007669"/>
    <property type="project" value="InterPro"/>
</dbReference>
<evidence type="ECO:0000313" key="15">
    <source>
        <dbReference type="Proteomes" id="UP000729402"/>
    </source>
</evidence>
<keyword evidence="8 12" id="KW-0547">Nucleotide-binding</keyword>
<dbReference type="InterPro" id="IPR011761">
    <property type="entry name" value="ATP-grasp"/>
</dbReference>
<evidence type="ECO:0000313" key="14">
    <source>
        <dbReference type="EMBL" id="KAG8070648.1"/>
    </source>
</evidence>
<dbReference type="PANTHER" id="PTHR14217:SF2">
    <property type="entry name" value="INOSITOL-TETRAKISPHOSPHATE 1-KINASE 4"/>
    <property type="match status" value="1"/>
</dbReference>
<dbReference type="GO" id="GO:0032957">
    <property type="term" value="P:inositol trisphosphate metabolic process"/>
    <property type="evidence" value="ECO:0007669"/>
    <property type="project" value="InterPro"/>
</dbReference>
<dbReference type="PROSITE" id="PS50975">
    <property type="entry name" value="ATP_GRASP"/>
    <property type="match status" value="1"/>
</dbReference>
<comment type="similarity">
    <text evidence="4 12">Belongs to the ITPK1 family.</text>
</comment>
<evidence type="ECO:0000256" key="7">
    <source>
        <dbReference type="ARBA" id="ARBA00022723"/>
    </source>
</evidence>
<evidence type="ECO:0000256" key="11">
    <source>
        <dbReference type="ARBA" id="ARBA00022842"/>
    </source>
</evidence>
<keyword evidence="9 12" id="KW-0418">Kinase</keyword>
<dbReference type="PANTHER" id="PTHR14217">
    <property type="entry name" value="INOSITOL-TETRAKISPHOSPHATE 1-KINASE"/>
    <property type="match status" value="1"/>
</dbReference>
<dbReference type="PIRSF" id="PIRSF038186">
    <property type="entry name" value="ITPK"/>
    <property type="match status" value="1"/>
</dbReference>
<keyword evidence="15" id="KW-1185">Reference proteome</keyword>
<evidence type="ECO:0000256" key="8">
    <source>
        <dbReference type="ARBA" id="ARBA00022741"/>
    </source>
</evidence>
<evidence type="ECO:0000256" key="10">
    <source>
        <dbReference type="ARBA" id="ARBA00022840"/>
    </source>
</evidence>
<comment type="caution">
    <text evidence="14">The sequence shown here is derived from an EMBL/GenBank/DDBJ whole genome shotgun (WGS) entry which is preliminary data.</text>
</comment>
<feature type="domain" description="ATP-grasp" evidence="13">
    <location>
        <begin position="112"/>
        <end position="315"/>
    </location>
</feature>
<dbReference type="GO" id="GO:0052725">
    <property type="term" value="F:inositol-1,3,4-trisphosphate 6-kinase activity"/>
    <property type="evidence" value="ECO:0007669"/>
    <property type="project" value="InterPro"/>
</dbReference>
<sequence>MAPELQSSSPRPCHHSYYTVGYALLPSKVSSVVQPSLVALAAEREVRLVAVDVTRPLAEQGPFDLLVHKMYGREWRAQLEEFSAVHPSVPVVDAPAAIDRLLDRASMLDAVSGLSASVGIAVPRQVVVNDADPDDLPALGALRFPLIAKPLAVDGSAESHEMRLVYRRDGLRGLRAPLVLQEFVNHGGVLYKIYVLGDRATCVRRGSLPDVPQNRLLDVDTEPSVPFANISNQPLPDAANGADMPPASFVDEVSRGLRQALGLHLFNFDMIRESEEHGCGQYFIIDINYFPGYAKMPGYESALTDFFLEMLPPATPVHAQLGPGSGLDIEARKLDPGPGIGLRKVESDRAQVELAV</sequence>
<keyword evidence="10 12" id="KW-0067">ATP-binding</keyword>
<evidence type="ECO:0000256" key="6">
    <source>
        <dbReference type="ARBA" id="ARBA00022679"/>
    </source>
</evidence>
<protein>
    <recommendedName>
        <fullName evidence="12">Inositol-tetrakisphosphate 1-kinase</fullName>
        <ecNumber evidence="12">2.7.1.134</ecNumber>
    </recommendedName>
</protein>
<dbReference type="Pfam" id="PF17927">
    <property type="entry name" value="Ins134_P3_kin_N"/>
    <property type="match status" value="1"/>
</dbReference>
<comment type="function">
    <text evidence="12">Kinase that can phosphorylate various inositol polyphosphate such as Ins(3,4,5,6)P4 or Ins(1,3,4)P3.</text>
</comment>
<dbReference type="EMBL" id="JAAALK010000283">
    <property type="protein sequence ID" value="KAG8070648.1"/>
    <property type="molecule type" value="Genomic_DNA"/>
</dbReference>
<evidence type="ECO:0000256" key="1">
    <source>
        <dbReference type="ARBA" id="ARBA00000084"/>
    </source>
</evidence>
<dbReference type="GO" id="GO:0005524">
    <property type="term" value="F:ATP binding"/>
    <property type="evidence" value="ECO:0007669"/>
    <property type="project" value="UniProtKB-UniRule"/>
</dbReference>
<dbReference type="OrthoDB" id="25308at2759"/>